<comment type="caution">
    <text evidence="4">The sequence shown here is derived from an EMBL/GenBank/DDBJ whole genome shotgun (WGS) entry which is preliminary data.</text>
</comment>
<protein>
    <submittedName>
        <fullName evidence="4">AcrR family transcriptional regulator</fullName>
    </submittedName>
</protein>
<evidence type="ECO:0000259" key="3">
    <source>
        <dbReference type="PROSITE" id="PS50977"/>
    </source>
</evidence>
<reference evidence="4 5" key="1">
    <citation type="submission" date="2020-07" db="EMBL/GenBank/DDBJ databases">
        <title>Sequencing the genomes of 1000 actinobacteria strains.</title>
        <authorList>
            <person name="Klenk H.-P."/>
        </authorList>
    </citation>
    <scope>NUCLEOTIDE SEQUENCE [LARGE SCALE GENOMIC DNA]</scope>
    <source>
        <strain evidence="4 5">DSM 44121</strain>
    </source>
</reference>
<keyword evidence="5" id="KW-1185">Reference proteome</keyword>
<dbReference type="PROSITE" id="PS50977">
    <property type="entry name" value="HTH_TETR_2"/>
    <property type="match status" value="1"/>
</dbReference>
<name>A0A7W3J7U6_9MICO</name>
<dbReference type="RefSeq" id="WP_182615471.1">
    <property type="nucleotide sequence ID" value="NZ_BAAATF010000006.1"/>
</dbReference>
<dbReference type="SUPFAM" id="SSF46689">
    <property type="entry name" value="Homeodomain-like"/>
    <property type="match status" value="1"/>
</dbReference>
<keyword evidence="1 2" id="KW-0238">DNA-binding</keyword>
<dbReference type="EMBL" id="JACGWV010000001">
    <property type="protein sequence ID" value="MBA8807848.1"/>
    <property type="molecule type" value="Genomic_DNA"/>
</dbReference>
<dbReference type="AlphaFoldDB" id="A0A7W3J7U6"/>
<accession>A0A7W3J7U6</accession>
<dbReference type="InterPro" id="IPR009057">
    <property type="entry name" value="Homeodomain-like_sf"/>
</dbReference>
<evidence type="ECO:0000313" key="5">
    <source>
        <dbReference type="Proteomes" id="UP000540568"/>
    </source>
</evidence>
<dbReference type="Gene3D" id="1.10.357.10">
    <property type="entry name" value="Tetracycline Repressor, domain 2"/>
    <property type="match status" value="1"/>
</dbReference>
<evidence type="ECO:0000256" key="1">
    <source>
        <dbReference type="ARBA" id="ARBA00023125"/>
    </source>
</evidence>
<dbReference type="GO" id="GO:0003677">
    <property type="term" value="F:DNA binding"/>
    <property type="evidence" value="ECO:0007669"/>
    <property type="project" value="UniProtKB-UniRule"/>
</dbReference>
<evidence type="ECO:0000256" key="2">
    <source>
        <dbReference type="PROSITE-ProRule" id="PRU00335"/>
    </source>
</evidence>
<sequence length="178" mass="19219">MISREQWIDEGLVVLAEQGTAGLRIDKIAGRLGLTKGSFHHHFAGIEGYRQAILDRYEQDALDAMGRALAAVAGLPPRDALTRLPDHVSFDPRLEAAIRGWAFADPAAHTVQERVDTARLEALTRLWHDVLPDPAAARTAALVPHLLMIGGATALPTPGQADMRAVFALLATLVPTVR</sequence>
<evidence type="ECO:0000313" key="4">
    <source>
        <dbReference type="EMBL" id="MBA8807848.1"/>
    </source>
</evidence>
<dbReference type="Pfam" id="PF00440">
    <property type="entry name" value="TetR_N"/>
    <property type="match status" value="1"/>
</dbReference>
<gene>
    <name evidence="4" type="ORF">FHX71_001790</name>
</gene>
<feature type="domain" description="HTH tetR-type" evidence="3">
    <location>
        <begin position="1"/>
        <end position="61"/>
    </location>
</feature>
<dbReference type="InterPro" id="IPR001647">
    <property type="entry name" value="HTH_TetR"/>
</dbReference>
<dbReference type="Proteomes" id="UP000540568">
    <property type="component" value="Unassembled WGS sequence"/>
</dbReference>
<feature type="DNA-binding region" description="H-T-H motif" evidence="2">
    <location>
        <begin position="24"/>
        <end position="43"/>
    </location>
</feature>
<organism evidence="4 5">
    <name type="scientific">Promicromonospora sukumoe</name>
    <dbReference type="NCBI Taxonomy" id="88382"/>
    <lineage>
        <taxon>Bacteria</taxon>
        <taxon>Bacillati</taxon>
        <taxon>Actinomycetota</taxon>
        <taxon>Actinomycetes</taxon>
        <taxon>Micrococcales</taxon>
        <taxon>Promicromonosporaceae</taxon>
        <taxon>Promicromonospora</taxon>
    </lineage>
</organism>
<proteinExistence type="predicted"/>